<keyword evidence="1" id="KW-0663">Pyridoxal phosphate</keyword>
<dbReference type="Gene3D" id="3.40.640.10">
    <property type="entry name" value="Type I PLP-dependent aspartate aminotransferase-like (Major domain)"/>
    <property type="match status" value="1"/>
</dbReference>
<protein>
    <submittedName>
        <fullName evidence="3">Aminotransferase class V-fold PLP-dependent enzyme</fullName>
    </submittedName>
</protein>
<dbReference type="PANTHER" id="PTHR43586">
    <property type="entry name" value="CYSTEINE DESULFURASE"/>
    <property type="match status" value="1"/>
</dbReference>
<gene>
    <name evidence="3" type="ORF">ACFSQJ_12885</name>
</gene>
<dbReference type="PANTHER" id="PTHR43586:SF15">
    <property type="entry name" value="BLR3095 PROTEIN"/>
    <property type="match status" value="1"/>
</dbReference>
<evidence type="ECO:0000313" key="4">
    <source>
        <dbReference type="Proteomes" id="UP001597526"/>
    </source>
</evidence>
<dbReference type="EMBL" id="JBHULB010000016">
    <property type="protein sequence ID" value="MFD2587834.1"/>
    <property type="molecule type" value="Genomic_DNA"/>
</dbReference>
<dbReference type="InterPro" id="IPR015422">
    <property type="entry name" value="PyrdxlP-dep_Trfase_small"/>
</dbReference>
<dbReference type="InterPro" id="IPR015424">
    <property type="entry name" value="PyrdxlP-dep_Trfase"/>
</dbReference>
<name>A0ABW5MXK4_9FLAO</name>
<dbReference type="RefSeq" id="WP_377767352.1">
    <property type="nucleotide sequence ID" value="NZ_JBHULB010000016.1"/>
</dbReference>
<dbReference type="Pfam" id="PF00266">
    <property type="entry name" value="Aminotran_5"/>
    <property type="match status" value="1"/>
</dbReference>
<organism evidence="3 4">
    <name type="scientific">Croceitalea marina</name>
    <dbReference type="NCBI Taxonomy" id="1775166"/>
    <lineage>
        <taxon>Bacteria</taxon>
        <taxon>Pseudomonadati</taxon>
        <taxon>Bacteroidota</taxon>
        <taxon>Flavobacteriia</taxon>
        <taxon>Flavobacteriales</taxon>
        <taxon>Flavobacteriaceae</taxon>
        <taxon>Croceitalea</taxon>
    </lineage>
</organism>
<dbReference type="InterPro" id="IPR015421">
    <property type="entry name" value="PyrdxlP-dep_Trfase_major"/>
</dbReference>
<comment type="caution">
    <text evidence="3">The sequence shown here is derived from an EMBL/GenBank/DDBJ whole genome shotgun (WGS) entry which is preliminary data.</text>
</comment>
<sequence>MEQIRKQFPILNHSIYANTAASGLLYDDLLEWRQGHDLDYLIGGSEMKQNSNRMHSETRRVVGEFFNCNPENVALVPNFTIGLNFLVEGLDKKEKVLLIEGDYPSLNWPFESRGFAIEYLAVSENLEECIYDAIKTNGITVLALSVVQWLNGIMVDLTFLKKLKTQFKDLLIISDGTQFLGTRSFNFLESGIDIIGASAYKWLLSGYGNGLLLIKEEVKERFKLVAKGFGSGRNSLENNHKRTFCKHLEPGHLDSLSFGSLQFSLEFLSKIGLKKIAEQNNKLSDKARNEFNEFGLLDDIVVKRNTHSTIFNMKANQRVFNKLLEHNVVCVQRGDGIRISFHFYNTLDEVDEIVKILKS</sequence>
<evidence type="ECO:0000256" key="1">
    <source>
        <dbReference type="ARBA" id="ARBA00022898"/>
    </source>
</evidence>
<accession>A0ABW5MXK4</accession>
<keyword evidence="4" id="KW-1185">Reference proteome</keyword>
<reference evidence="4" key="1">
    <citation type="journal article" date="2019" name="Int. J. Syst. Evol. Microbiol.">
        <title>The Global Catalogue of Microorganisms (GCM) 10K type strain sequencing project: providing services to taxonomists for standard genome sequencing and annotation.</title>
        <authorList>
            <consortium name="The Broad Institute Genomics Platform"/>
            <consortium name="The Broad Institute Genome Sequencing Center for Infectious Disease"/>
            <person name="Wu L."/>
            <person name="Ma J."/>
        </authorList>
    </citation>
    <scope>NUCLEOTIDE SEQUENCE [LARGE SCALE GENOMIC DNA]</scope>
    <source>
        <strain evidence="4">KCTC 52368</strain>
    </source>
</reference>
<dbReference type="Gene3D" id="3.90.1150.10">
    <property type="entry name" value="Aspartate Aminotransferase, domain 1"/>
    <property type="match status" value="1"/>
</dbReference>
<evidence type="ECO:0000313" key="3">
    <source>
        <dbReference type="EMBL" id="MFD2587834.1"/>
    </source>
</evidence>
<dbReference type="GO" id="GO:0008483">
    <property type="term" value="F:transaminase activity"/>
    <property type="evidence" value="ECO:0007669"/>
    <property type="project" value="UniProtKB-KW"/>
</dbReference>
<keyword evidence="3" id="KW-0032">Aminotransferase</keyword>
<dbReference type="Proteomes" id="UP001597526">
    <property type="component" value="Unassembled WGS sequence"/>
</dbReference>
<evidence type="ECO:0000259" key="2">
    <source>
        <dbReference type="Pfam" id="PF00266"/>
    </source>
</evidence>
<dbReference type="SUPFAM" id="SSF53383">
    <property type="entry name" value="PLP-dependent transferases"/>
    <property type="match status" value="1"/>
</dbReference>
<proteinExistence type="predicted"/>
<feature type="domain" description="Aminotransferase class V" evidence="2">
    <location>
        <begin position="45"/>
        <end position="352"/>
    </location>
</feature>
<keyword evidence="3" id="KW-0808">Transferase</keyword>
<dbReference type="InterPro" id="IPR000192">
    <property type="entry name" value="Aminotrans_V_dom"/>
</dbReference>